<evidence type="ECO:0000313" key="1">
    <source>
        <dbReference type="EMBL" id="MCV9385103.1"/>
    </source>
</evidence>
<organism evidence="1 2">
    <name type="scientific">Reichenbachiella ulvae</name>
    <dbReference type="NCBI Taxonomy" id="2980104"/>
    <lineage>
        <taxon>Bacteria</taxon>
        <taxon>Pseudomonadati</taxon>
        <taxon>Bacteroidota</taxon>
        <taxon>Cytophagia</taxon>
        <taxon>Cytophagales</taxon>
        <taxon>Reichenbachiellaceae</taxon>
        <taxon>Reichenbachiella</taxon>
    </lineage>
</organism>
<dbReference type="EMBL" id="JAOYOD010000001">
    <property type="protein sequence ID" value="MCV9385103.1"/>
    <property type="molecule type" value="Genomic_DNA"/>
</dbReference>
<dbReference type="Pfam" id="PF14137">
    <property type="entry name" value="DUF4304"/>
    <property type="match status" value="1"/>
</dbReference>
<gene>
    <name evidence="1" type="ORF">N7U62_00430</name>
</gene>
<evidence type="ECO:0000313" key="2">
    <source>
        <dbReference type="Proteomes" id="UP001300692"/>
    </source>
</evidence>
<dbReference type="Proteomes" id="UP001300692">
    <property type="component" value="Unassembled WGS sequence"/>
</dbReference>
<accession>A0ABT3CNK2</accession>
<protein>
    <submittedName>
        <fullName evidence="1">DUF4304 domain-containing protein</fullName>
    </submittedName>
</protein>
<name>A0ABT3CNK2_9BACT</name>
<reference evidence="1 2" key="1">
    <citation type="submission" date="2022-10" db="EMBL/GenBank/DDBJ databases">
        <title>Comparative genomics and taxonomic characterization of three novel marine species of genus Reichenbachiella exhibiting antioxidant and polysaccharide degradation activities.</title>
        <authorList>
            <person name="Muhammad N."/>
            <person name="Lee Y.-J."/>
            <person name="Ko J."/>
            <person name="Kim S.-G."/>
        </authorList>
    </citation>
    <scope>NUCLEOTIDE SEQUENCE [LARGE SCALE GENOMIC DNA]</scope>
    <source>
        <strain evidence="1 2">ABR2-5</strain>
    </source>
</reference>
<keyword evidence="2" id="KW-1185">Reference proteome</keyword>
<dbReference type="InterPro" id="IPR025412">
    <property type="entry name" value="DUF4304"/>
</dbReference>
<comment type="caution">
    <text evidence="1">The sequence shown here is derived from an EMBL/GenBank/DDBJ whole genome shotgun (WGS) entry which is preliminary data.</text>
</comment>
<dbReference type="RefSeq" id="WP_264135899.1">
    <property type="nucleotide sequence ID" value="NZ_JAOYOD010000001.1"/>
</dbReference>
<proteinExistence type="predicted"/>
<sequence length="215" mass="24979">MKSENYKTLDLFQSILHKEHLKPIGFKKKQRNFNRIVDDEITQVINLQMWQSAPNETEIPGLRPNLSGQFTINLGVYLPIVNSTLSDLPTPKFIAEYTCHIRTRLGELVNSQDEWYSIQPENNELIEELTGKGLDWFSNFSSYERILEYFESTGQLDFNTIGRSKLLAAIIHKHLNNEKKTEELLNSAFYENQGHPFQGYLKEQAERLGIKITSR</sequence>